<dbReference type="AlphaFoldDB" id="A0A7G1G9Z3"/>
<dbReference type="Gene3D" id="3.80.30.20">
    <property type="entry name" value="tm_1862 like domain"/>
    <property type="match status" value="1"/>
</dbReference>
<proteinExistence type="predicted"/>
<protein>
    <submittedName>
        <fullName evidence="2">Radical SAM protein</fullName>
    </submittedName>
</protein>
<dbReference type="InParanoid" id="A0A7G1G9Z3"/>
<dbReference type="InterPro" id="IPR007197">
    <property type="entry name" value="rSAM"/>
</dbReference>
<dbReference type="PROSITE" id="PS51918">
    <property type="entry name" value="RADICAL_SAM"/>
    <property type="match status" value="1"/>
</dbReference>
<dbReference type="GO" id="GO:0003677">
    <property type="term" value="F:DNA binding"/>
    <property type="evidence" value="ECO:0007669"/>
    <property type="project" value="InterPro"/>
</dbReference>
<dbReference type="Pfam" id="PF04055">
    <property type="entry name" value="Radical_SAM"/>
    <property type="match status" value="1"/>
</dbReference>
<sequence length="538" mass="61028">MKAIIIDGYVDEPAVLGVPPYISPYVRYAAGALRYHGIEVDYYTIDKIREKNLWQSFNSYEYLIIIAGTTVPGHYLGGTPINLNEIKKIFELNKEPLRVIGGPITKGYTITGGKKAISLKDFIEENVEYIVEGDIEKFLFDYPVSDEFDLNSKSSYELIDKIAPYGAGIIKMHERYPNVMLEIEVSKGCDRKTGFCSFCTEPILHGMYRERSLNGIINEMKALNANGATNFRFGRSANFLAYGITFNNGNPNPEIFNELYSEVSNFCNVLHTDNANPEFIVNNEKEAKKILEIISNKNTSGDILSFGIETFDDEVAKLNNIALNSEKALKAIRIVNEIGSKRDKNGIPKLLPGINLLYGLIGETKNTYNKNKEYLNKILNENLLLRRINVRQVMMFPGTLLSKKLNKIKINKKEFIKFKEFMDVYNNQMIKKVFPEGAILKDLFVEEVKGNISFSRQIATYPILAGIKKKKELLEKFDGIVVNHGSRSLTVLEYPFDFKNLSVEELSSINGIGKKTAEKIYLTKSLKDIKNEILKNKL</sequence>
<evidence type="ECO:0000259" key="1">
    <source>
        <dbReference type="PROSITE" id="PS51918"/>
    </source>
</evidence>
<dbReference type="SFLD" id="SFLDG01082">
    <property type="entry name" value="B12-binding_domain_containing"/>
    <property type="match status" value="1"/>
</dbReference>
<dbReference type="InterPro" id="IPR003583">
    <property type="entry name" value="Hlx-hairpin-Hlx_DNA-bd_motif"/>
</dbReference>
<dbReference type="GO" id="GO:0006281">
    <property type="term" value="P:DNA repair"/>
    <property type="evidence" value="ECO:0007669"/>
    <property type="project" value="InterPro"/>
</dbReference>
<keyword evidence="3" id="KW-1185">Reference proteome</keyword>
<gene>
    <name evidence="2" type="ORF">OSSY52_19840</name>
</gene>
<feature type="domain" description="Radical SAM core" evidence="1">
    <location>
        <begin position="175"/>
        <end position="431"/>
    </location>
</feature>
<name>A0A7G1G9Z3_9BACT</name>
<dbReference type="Proteomes" id="UP000516361">
    <property type="component" value="Chromosome"/>
</dbReference>
<dbReference type="SUPFAM" id="SSF102114">
    <property type="entry name" value="Radical SAM enzymes"/>
    <property type="match status" value="1"/>
</dbReference>
<dbReference type="PANTHER" id="PTHR43324">
    <property type="match status" value="1"/>
</dbReference>
<dbReference type="RefSeq" id="WP_190614651.1">
    <property type="nucleotide sequence ID" value="NZ_AP018712.1"/>
</dbReference>
<dbReference type="Gene3D" id="1.10.150.20">
    <property type="entry name" value="5' to 3' exonuclease, C-terminal subdomain"/>
    <property type="match status" value="1"/>
</dbReference>
<dbReference type="InterPro" id="IPR058240">
    <property type="entry name" value="rSAM_sf"/>
</dbReference>
<accession>A0A7G1G9Z3</accession>
<dbReference type="SMART" id="SM00278">
    <property type="entry name" value="HhH1"/>
    <property type="match status" value="1"/>
</dbReference>
<dbReference type="GO" id="GO:0051536">
    <property type="term" value="F:iron-sulfur cluster binding"/>
    <property type="evidence" value="ECO:0007669"/>
    <property type="project" value="InterPro"/>
</dbReference>
<dbReference type="PANTHER" id="PTHR43324:SF1">
    <property type="entry name" value="RADICAL SAM CORE DOMAIN-CONTAINING PROTEIN"/>
    <property type="match status" value="1"/>
</dbReference>
<dbReference type="KEGG" id="ocy:OSSY52_19840"/>
<reference evidence="2 3" key="1">
    <citation type="submission" date="2018-06" db="EMBL/GenBank/DDBJ databases">
        <title>Genome sequencing of Oceanotoga sp. sy52.</title>
        <authorList>
            <person name="Mori K."/>
        </authorList>
    </citation>
    <scope>NUCLEOTIDE SEQUENCE [LARGE SCALE GENOMIC DNA]</scope>
    <source>
        <strain evidence="3">sy52</strain>
    </source>
</reference>
<dbReference type="EMBL" id="AP018712">
    <property type="protein sequence ID" value="BBE31843.1"/>
    <property type="molecule type" value="Genomic_DNA"/>
</dbReference>
<dbReference type="SFLD" id="SFLDS00029">
    <property type="entry name" value="Radical_SAM"/>
    <property type="match status" value="1"/>
</dbReference>
<dbReference type="GO" id="GO:0003824">
    <property type="term" value="F:catalytic activity"/>
    <property type="evidence" value="ECO:0007669"/>
    <property type="project" value="InterPro"/>
</dbReference>
<evidence type="ECO:0000313" key="2">
    <source>
        <dbReference type="EMBL" id="BBE31843.1"/>
    </source>
</evidence>
<dbReference type="InterPro" id="IPR023404">
    <property type="entry name" value="rSAM_horseshoe"/>
</dbReference>
<evidence type="ECO:0000313" key="3">
    <source>
        <dbReference type="Proteomes" id="UP000516361"/>
    </source>
</evidence>
<dbReference type="InterPro" id="IPR006638">
    <property type="entry name" value="Elp3/MiaA/NifB-like_rSAM"/>
</dbReference>
<organism evidence="2 3">
    <name type="scientific">Tepiditoga spiralis</name>
    <dbReference type="NCBI Taxonomy" id="2108365"/>
    <lineage>
        <taxon>Bacteria</taxon>
        <taxon>Thermotogati</taxon>
        <taxon>Thermotogota</taxon>
        <taxon>Thermotogae</taxon>
        <taxon>Petrotogales</taxon>
        <taxon>Petrotogaceae</taxon>
        <taxon>Tepiditoga</taxon>
    </lineage>
</organism>
<dbReference type="SMART" id="SM00729">
    <property type="entry name" value="Elp3"/>
    <property type="match status" value="1"/>
</dbReference>